<dbReference type="InterPro" id="IPR006115">
    <property type="entry name" value="6PGDH_NADP-bd"/>
</dbReference>
<dbReference type="PANTHER" id="PTHR43580">
    <property type="entry name" value="OXIDOREDUCTASE GLYR1-RELATED"/>
    <property type="match status" value="1"/>
</dbReference>
<reference evidence="3 4" key="1">
    <citation type="submission" date="2016-11" db="EMBL/GenBank/DDBJ databases">
        <authorList>
            <person name="Jaros S."/>
            <person name="Januszkiewicz K."/>
            <person name="Wedrychowicz H."/>
        </authorList>
    </citation>
    <scope>NUCLEOTIDE SEQUENCE [LARGE SCALE GENOMIC DNA]</scope>
    <source>
        <strain evidence="3 4">DSM 44523</strain>
    </source>
</reference>
<evidence type="ECO:0000259" key="1">
    <source>
        <dbReference type="Pfam" id="PF03446"/>
    </source>
</evidence>
<dbReference type="InterPro" id="IPR036291">
    <property type="entry name" value="NAD(P)-bd_dom_sf"/>
</dbReference>
<dbReference type="EMBL" id="FQVN01000015">
    <property type="protein sequence ID" value="SHG87094.1"/>
    <property type="molecule type" value="Genomic_DNA"/>
</dbReference>
<dbReference type="Pfam" id="PF03446">
    <property type="entry name" value="NAD_binding_2"/>
    <property type="match status" value="1"/>
</dbReference>
<feature type="domain" description="6-phosphogluconate dehydrogenase NADP-binding" evidence="1">
    <location>
        <begin position="9"/>
        <end position="145"/>
    </location>
</feature>
<dbReference type="STRING" id="2017.SAMN05444320_11583"/>
<dbReference type="Gene3D" id="3.40.50.720">
    <property type="entry name" value="NAD(P)-binding Rossmann-like Domain"/>
    <property type="match status" value="1"/>
</dbReference>
<dbReference type="PANTHER" id="PTHR43580:SF2">
    <property type="entry name" value="CYTOKINE-LIKE NUCLEAR FACTOR N-PAC"/>
    <property type="match status" value="1"/>
</dbReference>
<protein>
    <submittedName>
        <fullName evidence="3">3-hydroxyisobutyrate dehydrogenase</fullName>
    </submittedName>
</protein>
<accession>A0A1M5NC04</accession>
<dbReference type="InterPro" id="IPR015814">
    <property type="entry name" value="Pgluconate_DH_NAD-bd_C"/>
</dbReference>
<name>A0A1M5NC04_STRHI</name>
<keyword evidence="4" id="KW-1185">Reference proteome</keyword>
<dbReference type="RefSeq" id="WP_073489611.1">
    <property type="nucleotide sequence ID" value="NZ_FQVN01000015.1"/>
</dbReference>
<dbReference type="InterPro" id="IPR051265">
    <property type="entry name" value="HIBADH-related_NP60_sf"/>
</dbReference>
<dbReference type="Pfam" id="PF09130">
    <property type="entry name" value="DUF1932"/>
    <property type="match status" value="1"/>
</dbReference>
<evidence type="ECO:0000313" key="3">
    <source>
        <dbReference type="EMBL" id="SHG87094.1"/>
    </source>
</evidence>
<dbReference type="InterPro" id="IPR013328">
    <property type="entry name" value="6PGD_dom2"/>
</dbReference>
<organism evidence="3 4">
    <name type="scientific">Streptoalloteichus hindustanus</name>
    <dbReference type="NCBI Taxonomy" id="2017"/>
    <lineage>
        <taxon>Bacteria</taxon>
        <taxon>Bacillati</taxon>
        <taxon>Actinomycetota</taxon>
        <taxon>Actinomycetes</taxon>
        <taxon>Pseudonocardiales</taxon>
        <taxon>Pseudonocardiaceae</taxon>
        <taxon>Streptoalloteichus</taxon>
    </lineage>
</organism>
<sequence length="278" mass="29278">MTTVALLHPGLMGSAVAAEIRRNGHTVLCCPAGRSARTRERAEELGLVTADLPTALERSAVVFSICPPVAAEEVAREVAWLGFTGVYVDANAVSPDRARQIAGIVRSGGATSVDASIIGHPPGETATARLYLSGPRLAVRAVARVVDGSRLQPVRLGDELGRASALKMAFASFQKASRTLAAVAHALADQHGVTDALLAEAERMPTRLLADRAYLPSVAARAWRWAPEMDEVAKALDAAGLPTELAQATANVLTLWGADKDDPSQPVARVLRQLHLHG</sequence>
<dbReference type="Proteomes" id="UP000184501">
    <property type="component" value="Unassembled WGS sequence"/>
</dbReference>
<dbReference type="OrthoDB" id="1271986at2"/>
<dbReference type="AlphaFoldDB" id="A0A1M5NC04"/>
<feature type="domain" description="Phosphogluconate dehydrogenase NAD-binding putative C-terminal" evidence="2">
    <location>
        <begin position="188"/>
        <end position="255"/>
    </location>
</feature>
<proteinExistence type="predicted"/>
<dbReference type="GO" id="GO:0050661">
    <property type="term" value="F:NADP binding"/>
    <property type="evidence" value="ECO:0007669"/>
    <property type="project" value="InterPro"/>
</dbReference>
<evidence type="ECO:0000313" key="4">
    <source>
        <dbReference type="Proteomes" id="UP000184501"/>
    </source>
</evidence>
<evidence type="ECO:0000259" key="2">
    <source>
        <dbReference type="Pfam" id="PF09130"/>
    </source>
</evidence>
<gene>
    <name evidence="3" type="ORF">SAMN05444320_11583</name>
</gene>
<dbReference type="SUPFAM" id="SSF51735">
    <property type="entry name" value="NAD(P)-binding Rossmann-fold domains"/>
    <property type="match status" value="1"/>
</dbReference>
<dbReference type="Gene3D" id="1.10.1040.10">
    <property type="entry name" value="N-(1-d-carboxylethyl)-l-norvaline Dehydrogenase, domain 2"/>
    <property type="match status" value="1"/>
</dbReference>
<dbReference type="InterPro" id="IPR008927">
    <property type="entry name" value="6-PGluconate_DH-like_C_sf"/>
</dbReference>
<dbReference type="SUPFAM" id="SSF48179">
    <property type="entry name" value="6-phosphogluconate dehydrogenase C-terminal domain-like"/>
    <property type="match status" value="1"/>
</dbReference>